<dbReference type="Proteomes" id="UP000589520">
    <property type="component" value="Unassembled WGS sequence"/>
</dbReference>
<reference evidence="2 3" key="1">
    <citation type="submission" date="2020-07" db="EMBL/GenBank/DDBJ databases">
        <title>Genomic Encyclopedia of Type Strains, Phase IV (KMG-V): Genome sequencing to study the core and pangenomes of soil and plant-associated prokaryotes.</title>
        <authorList>
            <person name="Whitman W."/>
        </authorList>
    </citation>
    <scope>NUCLEOTIDE SEQUENCE [LARGE SCALE GENOMIC DNA]</scope>
    <source>
        <strain evidence="2 3">X4EP2</strain>
    </source>
</reference>
<comment type="caution">
    <text evidence="2">The sequence shown here is derived from an EMBL/GenBank/DDBJ whole genome shotgun (WGS) entry which is preliminary data.</text>
</comment>
<dbReference type="EMBL" id="JACCCW010000002">
    <property type="protein sequence ID" value="NYF80138.1"/>
    <property type="molecule type" value="Genomic_DNA"/>
</dbReference>
<sequence>MDLVLQQLQREIGEGLSGLDATQTQLRPSDDATRWSIQQIVEHLLLTYASTCGVFEARIEKKTPTKARPTMRQRAAQWLVLGVGYFPSGVKAPVGVMPGVVEVALSGEELTERAREALERLDRLAVEAERLFGRGRSVSHGVLGPLHVMQWRRFHLVHGEHHLKQVRAIRRANGL</sequence>
<proteinExistence type="predicted"/>
<organism evidence="2 3">
    <name type="scientific">Granulicella arctica</name>
    <dbReference type="NCBI Taxonomy" id="940613"/>
    <lineage>
        <taxon>Bacteria</taxon>
        <taxon>Pseudomonadati</taxon>
        <taxon>Acidobacteriota</taxon>
        <taxon>Terriglobia</taxon>
        <taxon>Terriglobales</taxon>
        <taxon>Acidobacteriaceae</taxon>
        <taxon>Granulicella</taxon>
    </lineage>
</organism>
<dbReference type="Pfam" id="PF12867">
    <property type="entry name" value="DinB_2"/>
    <property type="match status" value="1"/>
</dbReference>
<name>A0A7Y9PHR6_9BACT</name>
<dbReference type="RefSeq" id="WP_179491306.1">
    <property type="nucleotide sequence ID" value="NZ_JACCCW010000002.1"/>
</dbReference>
<feature type="domain" description="DinB-like" evidence="1">
    <location>
        <begin position="14"/>
        <end position="166"/>
    </location>
</feature>
<evidence type="ECO:0000259" key="1">
    <source>
        <dbReference type="Pfam" id="PF12867"/>
    </source>
</evidence>
<dbReference type="InterPro" id="IPR034660">
    <property type="entry name" value="DinB/YfiT-like"/>
</dbReference>
<evidence type="ECO:0000313" key="2">
    <source>
        <dbReference type="EMBL" id="NYF80138.1"/>
    </source>
</evidence>
<evidence type="ECO:0000313" key="3">
    <source>
        <dbReference type="Proteomes" id="UP000589520"/>
    </source>
</evidence>
<dbReference type="SUPFAM" id="SSF109854">
    <property type="entry name" value="DinB/YfiT-like putative metalloenzymes"/>
    <property type="match status" value="1"/>
</dbReference>
<dbReference type="Gene3D" id="1.20.120.450">
    <property type="entry name" value="dinb family like domain"/>
    <property type="match status" value="1"/>
</dbReference>
<gene>
    <name evidence="2" type="ORF">HDF17_002458</name>
</gene>
<keyword evidence="3" id="KW-1185">Reference proteome</keyword>
<accession>A0A7Y9PHR6</accession>
<protein>
    <recommendedName>
        <fullName evidence="1">DinB-like domain-containing protein</fullName>
    </recommendedName>
</protein>
<dbReference type="AlphaFoldDB" id="A0A7Y9PHR6"/>
<dbReference type="InterPro" id="IPR024775">
    <property type="entry name" value="DinB-like"/>
</dbReference>